<sequence length="119" mass="13338">MYISPEKKRNAAKLITSSSSLPSSPSRSSCSSCKDGRRRKGQLKKKAKKAKDTRVSELDRDGRLTRPPWLLLRSPQGFRRDDERERGGGGEGLPYKPTSFLSQPSDGIRHARLMARVLI</sequence>
<evidence type="ECO:0000256" key="1">
    <source>
        <dbReference type="SAM" id="MobiDB-lite"/>
    </source>
</evidence>
<feature type="compositionally biased region" description="Basic residues" evidence="1">
    <location>
        <begin position="36"/>
        <end position="49"/>
    </location>
</feature>
<feature type="compositionally biased region" description="Basic and acidic residues" evidence="1">
    <location>
        <begin position="50"/>
        <end position="64"/>
    </location>
</feature>
<gene>
    <name evidence="2" type="ORF">GSMUA_92250.1</name>
</gene>
<dbReference type="AlphaFoldDB" id="A0A804KCX7"/>
<organism evidence="3 4">
    <name type="scientific">Musa acuminata subsp. malaccensis</name>
    <name type="common">Wild banana</name>
    <name type="synonym">Musa malaccensis</name>
    <dbReference type="NCBI Taxonomy" id="214687"/>
    <lineage>
        <taxon>Eukaryota</taxon>
        <taxon>Viridiplantae</taxon>
        <taxon>Streptophyta</taxon>
        <taxon>Embryophyta</taxon>
        <taxon>Tracheophyta</taxon>
        <taxon>Spermatophyta</taxon>
        <taxon>Magnoliopsida</taxon>
        <taxon>Liliopsida</taxon>
        <taxon>Zingiberales</taxon>
        <taxon>Musaceae</taxon>
        <taxon>Musa</taxon>
    </lineage>
</organism>
<keyword evidence="4" id="KW-1185">Reference proteome</keyword>
<accession>A0A804KCX7</accession>
<name>A0A804KCX7_MUSAM</name>
<evidence type="ECO:0000313" key="2">
    <source>
        <dbReference type="EMBL" id="CAG1833305.1"/>
    </source>
</evidence>
<reference evidence="2" key="1">
    <citation type="submission" date="2021-03" db="EMBL/GenBank/DDBJ databases">
        <authorList>
            <consortium name="Genoscope - CEA"/>
            <person name="William W."/>
        </authorList>
    </citation>
    <scope>NUCLEOTIDE SEQUENCE</scope>
    <source>
        <strain evidence="2">Doubled-haploid Pahang</strain>
    </source>
</reference>
<reference evidence="3" key="2">
    <citation type="submission" date="2021-05" db="UniProtKB">
        <authorList>
            <consortium name="EnsemblPlants"/>
        </authorList>
    </citation>
    <scope>IDENTIFICATION</scope>
    <source>
        <strain evidence="3">subsp. malaccensis</strain>
    </source>
</reference>
<dbReference type="Proteomes" id="UP000012960">
    <property type="component" value="Unplaced"/>
</dbReference>
<proteinExistence type="predicted"/>
<dbReference type="EMBL" id="HG996472">
    <property type="protein sequence ID" value="CAG1833305.1"/>
    <property type="molecule type" value="Genomic_DNA"/>
</dbReference>
<evidence type="ECO:0000313" key="4">
    <source>
        <dbReference type="Proteomes" id="UP000012960"/>
    </source>
</evidence>
<feature type="compositionally biased region" description="Low complexity" evidence="1">
    <location>
        <begin position="17"/>
        <end position="33"/>
    </location>
</feature>
<dbReference type="Gramene" id="Ma08_t31450.1">
    <property type="protein sequence ID" value="Ma08_p31450.1"/>
    <property type="gene ID" value="Ma08_g31450"/>
</dbReference>
<feature type="compositionally biased region" description="Basic and acidic residues" evidence="1">
    <location>
        <begin position="78"/>
        <end position="88"/>
    </location>
</feature>
<dbReference type="EnsemblPlants" id="Ma08_t31450.1">
    <property type="protein sequence ID" value="Ma08_p31450.1"/>
    <property type="gene ID" value="Ma08_g31450"/>
</dbReference>
<evidence type="ECO:0000313" key="3">
    <source>
        <dbReference type="EnsemblPlants" id="Ma08_p31450.1"/>
    </source>
</evidence>
<protein>
    <submittedName>
        <fullName evidence="2">(wild Malaysian banana) hypothetical protein</fullName>
    </submittedName>
</protein>
<feature type="region of interest" description="Disordered" evidence="1">
    <location>
        <begin position="1"/>
        <end position="107"/>
    </location>
</feature>
<dbReference type="InParanoid" id="A0A804KCX7"/>